<dbReference type="Gene3D" id="2.60.40.3620">
    <property type="match status" value="1"/>
</dbReference>
<feature type="domain" description="DUF5114" evidence="3">
    <location>
        <begin position="258"/>
        <end position="360"/>
    </location>
</feature>
<dbReference type="InterPro" id="IPR033404">
    <property type="entry name" value="DUF5111"/>
</dbReference>
<dbReference type="InterPro" id="IPR058350">
    <property type="entry name" value="DUF8037"/>
</dbReference>
<dbReference type="InterPro" id="IPR033407">
    <property type="entry name" value="DUF5114"/>
</dbReference>
<dbReference type="AlphaFoldDB" id="A0AAE3MCP9"/>
<evidence type="ECO:0000259" key="3">
    <source>
        <dbReference type="Pfam" id="PF17141"/>
    </source>
</evidence>
<name>A0AAE3MCP9_9BACT</name>
<evidence type="ECO:0000313" key="5">
    <source>
        <dbReference type="EMBL" id="MCW3805341.1"/>
    </source>
</evidence>
<dbReference type="Proteomes" id="UP001207408">
    <property type="component" value="Unassembled WGS sequence"/>
</dbReference>
<protein>
    <submittedName>
        <fullName evidence="5">DUF5114 domain-containing protein</fullName>
    </submittedName>
</protein>
<dbReference type="Pfam" id="PF26123">
    <property type="entry name" value="DUF8037"/>
    <property type="match status" value="1"/>
</dbReference>
<evidence type="ECO:0000259" key="2">
    <source>
        <dbReference type="Pfam" id="PF17138"/>
    </source>
</evidence>
<feature type="domain" description="SusE outer membrane protein" evidence="1">
    <location>
        <begin position="21"/>
        <end position="132"/>
    </location>
</feature>
<evidence type="ECO:0000259" key="4">
    <source>
        <dbReference type="Pfam" id="PF26123"/>
    </source>
</evidence>
<sequence>MKKIFLYIVICLAAIVTGCDKDGEFITVSGLESSALVTSESGIVLSKENKDAPMLAFSWNESELVISNESMSIPEDIPNVMIEISDKETFEDIQYIEPETHIYSFTGGQLNTLAKNFGFTPGESTPMYFRVNTAYGVNTEPYYSNVLAVNITSYTIDMSKGFILNADKEETGFVLYSPDSDGEYFGFTGTSAWGNWYMQEGDGTTWGNDGVDGSAFLLSSDEATMWNFWYPGLGGCYYTTLSTSGKEWTATYIPALNISGDVTGEMVFDKTEVKWFISVTTTVDNATVQVSCDNASLYNLSTSTDDDAAISKELGFIADASGALSFDMSVASATDIAFGTAGDYTLTFYLADPANWYYEITEGKTVVEDPISEFLYLPGVDDLTSGAWTFDNYLRLLSEDDSTFAGIVSVNSEWGYTMSLEEGNWDNHYKLGDSEGTLLVNGENNITAPDAGMYLIQADLKNLTYSHSEVTGLSYAGFNGDWAMVAMDASSVEGVYTSSVTINAASEWGAKLYLNGEWDYFFGGAEGKLYFGGDGITDDASIAAGNYDMVADVKNQTYTLLGDEVYIVGINDVWNFTSVVLSKVSTGVYSGSVSISADSPYGMVIHLDQSWNRYYGGSFSSIGYLGENINDVKDLAYGAYDITVDFINNTVVFEAQ</sequence>
<dbReference type="RefSeq" id="WP_301198712.1">
    <property type="nucleotide sequence ID" value="NZ_JAPDPI010000010.1"/>
</dbReference>
<accession>A0AAE3MCP9</accession>
<feature type="domain" description="DUF5111" evidence="2">
    <location>
        <begin position="157"/>
        <end position="253"/>
    </location>
</feature>
<dbReference type="Pfam" id="PF17141">
    <property type="entry name" value="DUF5114"/>
    <property type="match status" value="1"/>
</dbReference>
<dbReference type="InterPro" id="IPR025970">
    <property type="entry name" value="SusE"/>
</dbReference>
<dbReference type="Pfam" id="PF14292">
    <property type="entry name" value="SusE"/>
    <property type="match status" value="1"/>
</dbReference>
<comment type="caution">
    <text evidence="5">The sequence shown here is derived from an EMBL/GenBank/DDBJ whole genome shotgun (WGS) entry which is preliminary data.</text>
</comment>
<dbReference type="EMBL" id="JAPDPI010000010">
    <property type="protein sequence ID" value="MCW3805341.1"/>
    <property type="molecule type" value="Genomic_DNA"/>
</dbReference>
<gene>
    <name evidence="5" type="ORF">OM074_06860</name>
</gene>
<evidence type="ECO:0000313" key="6">
    <source>
        <dbReference type="Proteomes" id="UP001207408"/>
    </source>
</evidence>
<proteinExistence type="predicted"/>
<reference evidence="5" key="1">
    <citation type="submission" date="2022-10" db="EMBL/GenBank/DDBJ databases">
        <authorList>
            <person name="Yu W.X."/>
        </authorList>
    </citation>
    <scope>NUCLEOTIDE SEQUENCE</scope>
    <source>
        <strain evidence="5">D04</strain>
    </source>
</reference>
<organism evidence="5 6">
    <name type="scientific">Plebeiibacterium marinum</name>
    <dbReference type="NCBI Taxonomy" id="2992111"/>
    <lineage>
        <taxon>Bacteria</taxon>
        <taxon>Pseudomonadati</taxon>
        <taxon>Bacteroidota</taxon>
        <taxon>Bacteroidia</taxon>
        <taxon>Marinilabiliales</taxon>
        <taxon>Marinilabiliaceae</taxon>
        <taxon>Plebeiibacterium</taxon>
    </lineage>
</organism>
<keyword evidence="6" id="KW-1185">Reference proteome</keyword>
<feature type="domain" description="DUF8037" evidence="4">
    <location>
        <begin position="374"/>
        <end position="468"/>
    </location>
</feature>
<dbReference type="Pfam" id="PF17138">
    <property type="entry name" value="DUF5111"/>
    <property type="match status" value="1"/>
</dbReference>
<dbReference type="PROSITE" id="PS51257">
    <property type="entry name" value="PROKAR_LIPOPROTEIN"/>
    <property type="match status" value="1"/>
</dbReference>
<evidence type="ECO:0000259" key="1">
    <source>
        <dbReference type="Pfam" id="PF14292"/>
    </source>
</evidence>